<reference evidence="1" key="2">
    <citation type="journal article" date="2023" name="ISME Commun">
        <title>Characterization of a bloom-associated alphaproteobacterial lineage, 'Candidatus Phycosocius': insights into freshwater algal-bacterial interactions.</title>
        <authorList>
            <person name="Tanabe Y."/>
            <person name="Yamaguchi H."/>
            <person name="Yoshida M."/>
            <person name="Kai A."/>
            <person name="Okazaki Y."/>
        </authorList>
    </citation>
    <scope>NUCLEOTIDE SEQUENCE</scope>
    <source>
        <strain evidence="1">BOTRYCO-1</strain>
    </source>
</reference>
<name>A0ABQ4PY71_9PROT</name>
<evidence type="ECO:0008006" key="3">
    <source>
        <dbReference type="Google" id="ProtNLM"/>
    </source>
</evidence>
<protein>
    <recommendedName>
        <fullName evidence="3">Phage tail assembly chaperone</fullName>
    </recommendedName>
</protein>
<evidence type="ECO:0000313" key="2">
    <source>
        <dbReference type="Proteomes" id="UP001161064"/>
    </source>
</evidence>
<dbReference type="Pfam" id="PF09550">
    <property type="entry name" value="Phage_TAC_6"/>
    <property type="match status" value="1"/>
</dbReference>
<reference evidence="1" key="1">
    <citation type="submission" date="2021-05" db="EMBL/GenBank/DDBJ databases">
        <authorList>
            <person name="Tanabe Y."/>
        </authorList>
    </citation>
    <scope>NUCLEOTIDE SEQUENCE</scope>
    <source>
        <strain evidence="1">BOTRYCO-1</strain>
    </source>
</reference>
<evidence type="ECO:0000313" key="1">
    <source>
        <dbReference type="EMBL" id="GIU67614.1"/>
    </source>
</evidence>
<dbReference type="Proteomes" id="UP001161064">
    <property type="component" value="Unassembled WGS sequence"/>
</dbReference>
<organism evidence="1 2">
    <name type="scientific">Candidatus Phycosocius spiralis</name>
    <dbReference type="NCBI Taxonomy" id="2815099"/>
    <lineage>
        <taxon>Bacteria</taxon>
        <taxon>Pseudomonadati</taxon>
        <taxon>Pseudomonadota</taxon>
        <taxon>Alphaproteobacteria</taxon>
        <taxon>Caulobacterales</taxon>
        <taxon>Caulobacterales incertae sedis</taxon>
        <taxon>Candidatus Phycosocius</taxon>
    </lineage>
</organism>
<dbReference type="EMBL" id="BPFZ01000011">
    <property type="protein sequence ID" value="GIU67614.1"/>
    <property type="molecule type" value="Genomic_DNA"/>
</dbReference>
<proteinExistence type="predicted"/>
<keyword evidence="2" id="KW-1185">Reference proteome</keyword>
<accession>A0ABQ4PY71</accession>
<dbReference type="RefSeq" id="WP_284360571.1">
    <property type="nucleotide sequence ID" value="NZ_BPFZ01000011.1"/>
</dbReference>
<gene>
    <name evidence="1" type="ORF">PsB1_1768</name>
</gene>
<comment type="caution">
    <text evidence="1">The sequence shown here is derived from an EMBL/GenBank/DDBJ whole genome shotgun (WGS) entry which is preliminary data.</text>
</comment>
<sequence length="65" mass="7418">MNILPWHDMLGSAAAMGLRPAQFWEVSVAEWRALAGINPAMTKQDLHALQHAFPDQQELDYERNE</sequence>
<dbReference type="InterPro" id="IPR019056">
    <property type="entry name" value="Phage_TAC_6"/>
</dbReference>